<evidence type="ECO:0000256" key="1">
    <source>
        <dbReference type="SAM" id="MobiDB-lite"/>
    </source>
</evidence>
<proteinExistence type="predicted"/>
<feature type="region of interest" description="Disordered" evidence="1">
    <location>
        <begin position="1"/>
        <end position="84"/>
    </location>
</feature>
<evidence type="ECO:0000313" key="3">
    <source>
        <dbReference type="Proteomes" id="UP000233276"/>
    </source>
</evidence>
<evidence type="ECO:0000313" key="2">
    <source>
        <dbReference type="EMBL" id="AUG29534.1"/>
    </source>
</evidence>
<sequence length="84" mass="9166">MGVGRGRGGCGRGGRDRRGCGARVAPQDPVRRRRPVGDLLSPAGRCRFRSHRGEPMPSRALQPRALSRGCGGQGRRRRPARLPR</sequence>
<dbReference type="EMBL" id="CP025299">
    <property type="protein sequence ID" value="AUG29534.1"/>
    <property type="molecule type" value="Genomic_DNA"/>
</dbReference>
<protein>
    <submittedName>
        <fullName evidence="2">Uncharacterized protein</fullName>
    </submittedName>
</protein>
<name>A0A2K9DUV0_9MICO</name>
<gene>
    <name evidence="2" type="ORF">CXR34_08795</name>
</gene>
<dbReference type="Proteomes" id="UP000233276">
    <property type="component" value="Chromosome"/>
</dbReference>
<accession>A0A2K9DUV0</accession>
<feature type="compositionally biased region" description="Gly residues" evidence="1">
    <location>
        <begin position="1"/>
        <end position="12"/>
    </location>
</feature>
<dbReference type="AlphaFoldDB" id="A0A2K9DUV0"/>
<organism evidence="2 3">
    <name type="scientific">Microbacterium hominis</name>
    <dbReference type="NCBI Taxonomy" id="162426"/>
    <lineage>
        <taxon>Bacteria</taxon>
        <taxon>Bacillati</taxon>
        <taxon>Actinomycetota</taxon>
        <taxon>Actinomycetes</taxon>
        <taxon>Micrococcales</taxon>
        <taxon>Microbacteriaceae</taxon>
        <taxon>Microbacterium</taxon>
    </lineage>
</organism>
<dbReference type="KEGG" id="mhos:CXR34_08795"/>
<feature type="compositionally biased region" description="Basic residues" evidence="1">
    <location>
        <begin position="74"/>
        <end position="84"/>
    </location>
</feature>
<reference evidence="2 3" key="1">
    <citation type="submission" date="2017-12" db="EMBL/GenBank/DDBJ databases">
        <title>Isolation and characterization of estrogens degradatiion strain Microbacterium hominis SJTG1.</title>
        <authorList>
            <person name="Xiong W."/>
            <person name="Yin C."/>
            <person name="Zheng D."/>
            <person name="Liang R."/>
        </authorList>
    </citation>
    <scope>NUCLEOTIDE SEQUENCE [LARGE SCALE GENOMIC DNA]</scope>
    <source>
        <strain evidence="2 3">SJTG1</strain>
    </source>
</reference>